<evidence type="ECO:0000256" key="4">
    <source>
        <dbReference type="ARBA" id="ARBA00022771"/>
    </source>
</evidence>
<dbReference type="InterPro" id="IPR036397">
    <property type="entry name" value="RNaseH_sf"/>
</dbReference>
<evidence type="ECO:0000313" key="9">
    <source>
        <dbReference type="Proteomes" id="UP000236161"/>
    </source>
</evidence>
<dbReference type="FunFam" id="3.30.420.10:FF:000076">
    <property type="entry name" value="RBR-type E3 ubiquitin transferase"/>
    <property type="match status" value="1"/>
</dbReference>
<comment type="function">
    <text evidence="1">Might act as an E3 ubiquitin-protein ligase, or as part of E3 complex, which accepts ubiquitin from specific E2 ubiquitin-conjugating enzymes and then transfers it to substrates.</text>
</comment>
<dbReference type="GO" id="GO:0008270">
    <property type="term" value="F:zinc ion binding"/>
    <property type="evidence" value="ECO:0007669"/>
    <property type="project" value="UniProtKB-KW"/>
</dbReference>
<dbReference type="Gene3D" id="1.20.120.1750">
    <property type="match status" value="1"/>
</dbReference>
<dbReference type="SUPFAM" id="SSF57850">
    <property type="entry name" value="RING/U-box"/>
    <property type="match status" value="2"/>
</dbReference>
<dbReference type="AlphaFoldDB" id="A0A2I0A9N9"/>
<dbReference type="InterPro" id="IPR002156">
    <property type="entry name" value="RNaseH_domain"/>
</dbReference>
<dbReference type="PROSITE" id="PS50089">
    <property type="entry name" value="ZF_RING_2"/>
    <property type="match status" value="1"/>
</dbReference>
<protein>
    <submittedName>
        <fullName evidence="8">E3 ubiquitin-protein ligase RNF144</fullName>
    </submittedName>
</protein>
<keyword evidence="9" id="KW-1185">Reference proteome</keyword>
<dbReference type="InterPro" id="IPR031127">
    <property type="entry name" value="E3_UB_ligase_RBR"/>
</dbReference>
<dbReference type="PROSITE" id="PS00518">
    <property type="entry name" value="ZF_RING_1"/>
    <property type="match status" value="1"/>
</dbReference>
<dbReference type="GO" id="GO:0016567">
    <property type="term" value="P:protein ubiquitination"/>
    <property type="evidence" value="ECO:0007669"/>
    <property type="project" value="InterPro"/>
</dbReference>
<dbReference type="STRING" id="1088818.A0A2I0A9N9"/>
<dbReference type="GO" id="GO:0004842">
    <property type="term" value="F:ubiquitin-protein transferase activity"/>
    <property type="evidence" value="ECO:0007669"/>
    <property type="project" value="InterPro"/>
</dbReference>
<evidence type="ECO:0000256" key="2">
    <source>
        <dbReference type="ARBA" id="ARBA00005884"/>
    </source>
</evidence>
<gene>
    <name evidence="8" type="ORF">AXF42_Ash010144</name>
</gene>
<dbReference type="Gene3D" id="3.30.420.10">
    <property type="entry name" value="Ribonuclease H-like superfamily/Ribonuclease H"/>
    <property type="match status" value="1"/>
</dbReference>
<sequence length="530" mass="59585">MVMDELAYYGDLFFEISDIDEEFRSCCEDDEDWQDTVDSLADGHAVGDEGLPLTRMEEYREDVELLINSDVQEDAGVFFLMSDVDGDEESSLSFSDGHEGGVSECLHRLSEDHGEEEDDKESSLAFSEVNEDNVLECSLGVSGVNEEVFDDSSLKIFSKGVSVAEASGLGSRVSGIGVVMEKPNGVSFLQVQKKLDFFVEELVAELLALMDGLLEARQNGFRKVLVFTDSDKVYRQIAKSETVDNHLLIALGERIQELADRFESFILRIVSSSELERALHLAQEATGVIGWFVKNCLICGDDKIQSKMISAECSHKFCADCLCMYSKSKLCCSQFPVKCPHSKCKHYISSQEDSSFLPSTSSESLDRVSEGTTLHQLAQRSNCRHCQECHRMIELGEGCFHVACWCGIEICSSCDREYRNGTQTCQCEILDENSEPSPAPSEHGMEQWRWDCFDLQPASVEGYSEQEMAQLALIQRFLAGNISFDQHDRCQPPPRSSDSYLDTIKDLNQLPWLERFVSVISDNYHEDQIY</sequence>
<proteinExistence type="inferred from homology"/>
<dbReference type="GO" id="GO:0004523">
    <property type="term" value="F:RNA-DNA hybrid ribonuclease activity"/>
    <property type="evidence" value="ECO:0007669"/>
    <property type="project" value="InterPro"/>
</dbReference>
<dbReference type="Proteomes" id="UP000236161">
    <property type="component" value="Unassembled WGS sequence"/>
</dbReference>
<dbReference type="GO" id="GO:0003676">
    <property type="term" value="F:nucleic acid binding"/>
    <property type="evidence" value="ECO:0007669"/>
    <property type="project" value="InterPro"/>
</dbReference>
<reference evidence="8 9" key="1">
    <citation type="journal article" date="2017" name="Nature">
        <title>The Apostasia genome and the evolution of orchids.</title>
        <authorList>
            <person name="Zhang G.Q."/>
            <person name="Liu K.W."/>
            <person name="Li Z."/>
            <person name="Lohaus R."/>
            <person name="Hsiao Y.Y."/>
            <person name="Niu S.C."/>
            <person name="Wang J.Y."/>
            <person name="Lin Y.C."/>
            <person name="Xu Q."/>
            <person name="Chen L.J."/>
            <person name="Yoshida K."/>
            <person name="Fujiwara S."/>
            <person name="Wang Z.W."/>
            <person name="Zhang Y.Q."/>
            <person name="Mitsuda N."/>
            <person name="Wang M."/>
            <person name="Liu G.H."/>
            <person name="Pecoraro L."/>
            <person name="Huang H.X."/>
            <person name="Xiao X.J."/>
            <person name="Lin M."/>
            <person name="Wu X.Y."/>
            <person name="Wu W.L."/>
            <person name="Chen Y.Y."/>
            <person name="Chang S.B."/>
            <person name="Sakamoto S."/>
            <person name="Ohme-Takagi M."/>
            <person name="Yagi M."/>
            <person name="Zeng S.J."/>
            <person name="Shen C.Y."/>
            <person name="Yeh C.M."/>
            <person name="Luo Y.B."/>
            <person name="Tsai W.C."/>
            <person name="Van de Peer Y."/>
            <person name="Liu Z.J."/>
        </authorList>
    </citation>
    <scope>NUCLEOTIDE SEQUENCE [LARGE SCALE GENOMIC DNA]</scope>
    <source>
        <strain evidence="9">cv. Shenzhen</strain>
        <tissue evidence="8">Stem</tissue>
    </source>
</reference>
<dbReference type="SUPFAM" id="SSF53098">
    <property type="entry name" value="Ribonuclease H-like"/>
    <property type="match status" value="1"/>
</dbReference>
<dbReference type="InterPro" id="IPR001841">
    <property type="entry name" value="Znf_RING"/>
</dbReference>
<evidence type="ECO:0000256" key="5">
    <source>
        <dbReference type="ARBA" id="ARBA00022833"/>
    </source>
</evidence>
<keyword evidence="3" id="KW-0479">Metal-binding</keyword>
<dbReference type="InterPro" id="IPR017907">
    <property type="entry name" value="Znf_RING_CS"/>
</dbReference>
<keyword evidence="4 6" id="KW-0863">Zinc-finger</keyword>
<dbReference type="OrthoDB" id="10009520at2759"/>
<organism evidence="8 9">
    <name type="scientific">Apostasia shenzhenica</name>
    <dbReference type="NCBI Taxonomy" id="1088818"/>
    <lineage>
        <taxon>Eukaryota</taxon>
        <taxon>Viridiplantae</taxon>
        <taxon>Streptophyta</taxon>
        <taxon>Embryophyta</taxon>
        <taxon>Tracheophyta</taxon>
        <taxon>Spermatophyta</taxon>
        <taxon>Magnoliopsida</taxon>
        <taxon>Liliopsida</taxon>
        <taxon>Asparagales</taxon>
        <taxon>Orchidaceae</taxon>
        <taxon>Apostasioideae</taxon>
        <taxon>Apostasia</taxon>
    </lineage>
</organism>
<dbReference type="PANTHER" id="PTHR11685">
    <property type="entry name" value="RBR FAMILY RING FINGER AND IBR DOMAIN-CONTAINING"/>
    <property type="match status" value="1"/>
</dbReference>
<keyword evidence="5" id="KW-0862">Zinc</keyword>
<dbReference type="EMBL" id="KZ452008">
    <property type="protein sequence ID" value="PKA52248.1"/>
    <property type="molecule type" value="Genomic_DNA"/>
</dbReference>
<evidence type="ECO:0000256" key="6">
    <source>
        <dbReference type="PROSITE-ProRule" id="PRU00175"/>
    </source>
</evidence>
<dbReference type="InterPro" id="IPR012337">
    <property type="entry name" value="RNaseH-like_sf"/>
</dbReference>
<evidence type="ECO:0000256" key="1">
    <source>
        <dbReference type="ARBA" id="ARBA00003976"/>
    </source>
</evidence>
<name>A0A2I0A9N9_9ASPA</name>
<evidence type="ECO:0000259" key="7">
    <source>
        <dbReference type="PROSITE" id="PS50089"/>
    </source>
</evidence>
<accession>A0A2I0A9N9</accession>
<dbReference type="Pfam" id="PF13456">
    <property type="entry name" value="RVT_3"/>
    <property type="match status" value="1"/>
</dbReference>
<comment type="similarity">
    <text evidence="2">Belongs to the RBR family. Ariadne subfamily.</text>
</comment>
<evidence type="ECO:0000256" key="3">
    <source>
        <dbReference type="ARBA" id="ARBA00022723"/>
    </source>
</evidence>
<evidence type="ECO:0000313" key="8">
    <source>
        <dbReference type="EMBL" id="PKA52248.1"/>
    </source>
</evidence>
<feature type="domain" description="RING-type" evidence="7">
    <location>
        <begin position="296"/>
        <end position="343"/>
    </location>
</feature>